<dbReference type="Pfam" id="PF02397">
    <property type="entry name" value="Bac_transf"/>
    <property type="match status" value="1"/>
</dbReference>
<dbReference type="InterPro" id="IPR003362">
    <property type="entry name" value="Bact_transf"/>
</dbReference>
<dbReference type="GO" id="GO:0016780">
    <property type="term" value="F:phosphotransferase activity, for other substituted phosphate groups"/>
    <property type="evidence" value="ECO:0007669"/>
    <property type="project" value="TreeGrafter"/>
</dbReference>
<dbReference type="AlphaFoldDB" id="A0A1I6PM27"/>
<dbReference type="Proteomes" id="UP000199199">
    <property type="component" value="Unassembled WGS sequence"/>
</dbReference>
<dbReference type="PANTHER" id="PTHR30576:SF0">
    <property type="entry name" value="UNDECAPRENYL-PHOSPHATE N-ACETYLGALACTOSAMINYL 1-PHOSPHATE TRANSFERASE-RELATED"/>
    <property type="match status" value="1"/>
</dbReference>
<protein>
    <submittedName>
        <fullName evidence="3">Sugar transferase involved in LPS biosynthesis (Colanic, teichoic acid)</fullName>
    </submittedName>
</protein>
<keyword evidence="1" id="KW-0812">Transmembrane</keyword>
<feature type="transmembrane region" description="Helical" evidence="1">
    <location>
        <begin position="310"/>
        <end position="334"/>
    </location>
</feature>
<organism evidence="3 4">
    <name type="scientific">Halostagnicola kamekurae</name>
    <dbReference type="NCBI Taxonomy" id="619731"/>
    <lineage>
        <taxon>Archaea</taxon>
        <taxon>Methanobacteriati</taxon>
        <taxon>Methanobacteriota</taxon>
        <taxon>Stenosarchaea group</taxon>
        <taxon>Halobacteria</taxon>
        <taxon>Halobacteriales</taxon>
        <taxon>Natrialbaceae</taxon>
        <taxon>Halostagnicola</taxon>
    </lineage>
</organism>
<keyword evidence="3" id="KW-0808">Transferase</keyword>
<reference evidence="4" key="1">
    <citation type="submission" date="2016-10" db="EMBL/GenBank/DDBJ databases">
        <authorList>
            <person name="Varghese N."/>
            <person name="Submissions S."/>
        </authorList>
    </citation>
    <scope>NUCLEOTIDE SEQUENCE [LARGE SCALE GENOMIC DNA]</scope>
    <source>
        <strain evidence="4">DSM 22427</strain>
    </source>
</reference>
<accession>A0A1I6PM27</accession>
<proteinExistence type="predicted"/>
<name>A0A1I6PM27_9EURY</name>
<feature type="domain" description="Bacterial sugar transferase" evidence="2">
    <location>
        <begin position="308"/>
        <end position="484"/>
    </location>
</feature>
<evidence type="ECO:0000313" key="4">
    <source>
        <dbReference type="Proteomes" id="UP000199199"/>
    </source>
</evidence>
<dbReference type="RefSeq" id="WP_092901496.1">
    <property type="nucleotide sequence ID" value="NZ_FOZS01000001.1"/>
</dbReference>
<evidence type="ECO:0000313" key="3">
    <source>
        <dbReference type="EMBL" id="SFS41239.1"/>
    </source>
</evidence>
<keyword evidence="1" id="KW-1133">Transmembrane helix</keyword>
<dbReference type="EMBL" id="FOZS01000001">
    <property type="protein sequence ID" value="SFS41239.1"/>
    <property type="molecule type" value="Genomic_DNA"/>
</dbReference>
<evidence type="ECO:0000259" key="2">
    <source>
        <dbReference type="Pfam" id="PF02397"/>
    </source>
</evidence>
<dbReference type="PANTHER" id="PTHR30576">
    <property type="entry name" value="COLANIC BIOSYNTHESIS UDP-GLUCOSE LIPID CARRIER TRANSFERASE"/>
    <property type="match status" value="1"/>
</dbReference>
<keyword evidence="4" id="KW-1185">Reference proteome</keyword>
<feature type="transmembrane region" description="Helical" evidence="1">
    <location>
        <begin position="28"/>
        <end position="54"/>
    </location>
</feature>
<sequence length="505" mass="55159">MTADAQSQSSVTIGGEESGVHPKTAYRALAVTGTATITVLCFLLVNTPLIRAVLDRDLSPTSGPSEQSVASAEPLLALGVVVAVAVAGMAPLCKPKSRRVLETVRTTLRSLALVGLVLGTIGYVGFAVRLPPKTLALSIGFLALSLSLWFVGLQRFLRNRTEGTLIVGTDPSQIEAAMRATTKPVVGYTYTSVRSGEDGRTNRISTDGGVERSVPELANFDRLSDRAALEEILAQSTVGTVIPALPRADRNEFFGVLEACHRHNVEVETLAEHDRSVLVEDERAGTDARSNLVGIDLQPWGFRSRVGKRLFDLCFAGLGLLCALPVMVVVAAAVKLDSPGPVFYTQERTTQFGDTFQVYKFRSMLPESESATPGQPRDRITRVGWVLRKTHLDELPQLWAILTGRMSVVGPRAAWTEEERLLEEEVRTWKKRWFVKPGLTGLAQVNDASSETPRTKLRYDLAYIETQSLWLDAKIVTRQVGRVLRDALSLLVSGVSKRIGRENGR</sequence>
<feature type="transmembrane region" description="Helical" evidence="1">
    <location>
        <begin position="106"/>
        <end position="128"/>
    </location>
</feature>
<feature type="transmembrane region" description="Helical" evidence="1">
    <location>
        <begin position="74"/>
        <end position="94"/>
    </location>
</feature>
<feature type="transmembrane region" description="Helical" evidence="1">
    <location>
        <begin position="134"/>
        <end position="153"/>
    </location>
</feature>
<evidence type="ECO:0000256" key="1">
    <source>
        <dbReference type="SAM" id="Phobius"/>
    </source>
</evidence>
<gene>
    <name evidence="3" type="ORF">SAMN04488556_0656</name>
</gene>
<keyword evidence="1" id="KW-0472">Membrane</keyword>
<dbReference type="OrthoDB" id="340745at2157"/>